<gene>
    <name evidence="3" type="ORF">CH364_13275</name>
</gene>
<keyword evidence="1" id="KW-0804">Transcription</keyword>
<name>A0A2N0AJ42_9LEPT</name>
<proteinExistence type="predicted"/>
<sequence length="298" mass="33962">MAQSLSFLEIAQKALVETGNPMSPSEIWTFAKNKNWKTDSVGKTPWATISAQIYLSIKNDPVTPFQQVSKRPTRFALSDWGGAVDQKVSDFNARMSEEENTAVKERELHPVLTQFVFSNPHFRVHTKTIYHEISTKSTKGKNRWLHPDLVGVRFNFDEYTEETVSLQRLMATADCYLFSFEVKVNLHFGNLREAFFQAVSNSSWANEGYLAALNIEEDSDLMDELARLSKAFGIGVLKLDSTKPEESEILFQSNPKTNLDFATIDRLAEENRNFRDFLKNIAEDVKLGKVKSPYDSIE</sequence>
<dbReference type="RefSeq" id="WP_100744446.1">
    <property type="nucleotide sequence ID" value="NZ_NPDW01000002.1"/>
</dbReference>
<evidence type="ECO:0000259" key="2">
    <source>
        <dbReference type="PROSITE" id="PS51913"/>
    </source>
</evidence>
<dbReference type="OrthoDB" id="5289528at2"/>
<accession>A0A2N0AJ42</accession>
<dbReference type="Pfam" id="PF05066">
    <property type="entry name" value="HARE-HTH"/>
    <property type="match status" value="1"/>
</dbReference>
<keyword evidence="4" id="KW-1185">Reference proteome</keyword>
<reference evidence="3 4" key="1">
    <citation type="submission" date="2017-07" db="EMBL/GenBank/DDBJ databases">
        <title>Leptospira spp. isolated from tropical soils.</title>
        <authorList>
            <person name="Thibeaux R."/>
            <person name="Iraola G."/>
            <person name="Ferres I."/>
            <person name="Bierque E."/>
            <person name="Girault D."/>
            <person name="Soupe-Gilbert M.-E."/>
            <person name="Picardeau M."/>
            <person name="Goarant C."/>
        </authorList>
    </citation>
    <scope>NUCLEOTIDE SEQUENCE [LARGE SCALE GENOMIC DNA]</scope>
    <source>
        <strain evidence="3 4">FH2-B-A1</strain>
    </source>
</reference>
<dbReference type="InterPro" id="IPR007759">
    <property type="entry name" value="Asxl_HARE-HTH"/>
</dbReference>
<dbReference type="PROSITE" id="PS51913">
    <property type="entry name" value="HTH_HARE"/>
    <property type="match status" value="1"/>
</dbReference>
<dbReference type="GO" id="GO:0006355">
    <property type="term" value="P:regulation of DNA-templated transcription"/>
    <property type="evidence" value="ECO:0007669"/>
    <property type="project" value="InterPro"/>
</dbReference>
<dbReference type="AlphaFoldDB" id="A0A2N0AJ42"/>
<protein>
    <recommendedName>
        <fullName evidence="2">HTH HARE-type domain-containing protein</fullName>
    </recommendedName>
</protein>
<comment type="caution">
    <text evidence="3">The sequence shown here is derived from an EMBL/GenBank/DDBJ whole genome shotgun (WGS) entry which is preliminary data.</text>
</comment>
<dbReference type="EMBL" id="NPDX01000003">
    <property type="protein sequence ID" value="PJZ84280.1"/>
    <property type="molecule type" value="Genomic_DNA"/>
</dbReference>
<evidence type="ECO:0000313" key="4">
    <source>
        <dbReference type="Proteomes" id="UP000232145"/>
    </source>
</evidence>
<evidence type="ECO:0000313" key="3">
    <source>
        <dbReference type="EMBL" id="PJZ84280.1"/>
    </source>
</evidence>
<evidence type="ECO:0000256" key="1">
    <source>
        <dbReference type="ARBA" id="ARBA00023163"/>
    </source>
</evidence>
<organism evidence="3 4">
    <name type="scientific">Leptospira harrisiae</name>
    <dbReference type="NCBI Taxonomy" id="2023189"/>
    <lineage>
        <taxon>Bacteria</taxon>
        <taxon>Pseudomonadati</taxon>
        <taxon>Spirochaetota</taxon>
        <taxon>Spirochaetia</taxon>
        <taxon>Leptospirales</taxon>
        <taxon>Leptospiraceae</taxon>
        <taxon>Leptospira</taxon>
    </lineage>
</organism>
<feature type="domain" description="HTH HARE-type" evidence="2">
    <location>
        <begin position="5"/>
        <end position="80"/>
    </location>
</feature>
<dbReference type="Proteomes" id="UP000232145">
    <property type="component" value="Unassembled WGS sequence"/>
</dbReference>